<accession>A0A9D5KAW8</accession>
<dbReference type="EMBL" id="WJKJ01000328">
    <property type="protein sequence ID" value="MBD3365513.1"/>
    <property type="molecule type" value="Genomic_DNA"/>
</dbReference>
<sequence>MKDSGISEAVFVTVVRGVKAEAEVRLLAESIRAFAGRMSNRPFWVYTQAPERLEKSRFGKPGVEVIPLGIPEGISKYIFADTASACALAEERAKDKYQSLIWIDTSCLAIGPPLMLDLGQDADAALRPVHIRNVGSPADKPPNGYWQGVFNTVGVRDVSLTVTSFVDGELIRSYFNTHAFSVNPDKGLMARWAELFQSLVTDKRFQTEHCSDDVHKIFLFQALLSTLLVTSLEAERIRILPPDYSYPYNLHDKVPEERRVKALDELTTFTYEGRSIHPGKVTDIEIGKSLRDWLGKRLNVETS</sequence>
<reference evidence="1" key="1">
    <citation type="submission" date="2019-11" db="EMBL/GenBank/DDBJ databases">
        <title>Microbial mats filling the niche in hypersaline microbial mats.</title>
        <authorList>
            <person name="Wong H.L."/>
            <person name="Macleod F.I."/>
            <person name="White R.A. III"/>
            <person name="Burns B.P."/>
        </authorList>
    </citation>
    <scope>NUCLEOTIDE SEQUENCE</scope>
    <source>
        <strain evidence="1">Bin_327</strain>
    </source>
</reference>
<gene>
    <name evidence="1" type="ORF">GF359_09900</name>
</gene>
<dbReference type="Proteomes" id="UP000630660">
    <property type="component" value="Unassembled WGS sequence"/>
</dbReference>
<dbReference type="AlphaFoldDB" id="A0A9D5KAW8"/>
<protein>
    <submittedName>
        <fullName evidence="1">Uncharacterized protein</fullName>
    </submittedName>
</protein>
<proteinExistence type="predicted"/>
<organism evidence="1 2">
    <name type="scientific">candidate division WOR-3 bacterium</name>
    <dbReference type="NCBI Taxonomy" id="2052148"/>
    <lineage>
        <taxon>Bacteria</taxon>
        <taxon>Bacteria division WOR-3</taxon>
    </lineage>
</organism>
<comment type="caution">
    <text evidence="1">The sequence shown here is derived from an EMBL/GenBank/DDBJ whole genome shotgun (WGS) entry which is preliminary data.</text>
</comment>
<evidence type="ECO:0000313" key="2">
    <source>
        <dbReference type="Proteomes" id="UP000630660"/>
    </source>
</evidence>
<name>A0A9D5KAW8_UNCW3</name>
<evidence type="ECO:0000313" key="1">
    <source>
        <dbReference type="EMBL" id="MBD3365513.1"/>
    </source>
</evidence>